<reference evidence="2" key="1">
    <citation type="submission" date="2022-10" db="EMBL/GenBank/DDBJ databases">
        <title>The complete genomes of actinobacterial strains from the NBC collection.</title>
        <authorList>
            <person name="Joergensen T.S."/>
            <person name="Alvarez Arevalo M."/>
            <person name="Sterndorff E.B."/>
            <person name="Faurdal D."/>
            <person name="Vuksanovic O."/>
            <person name="Mourched A.-S."/>
            <person name="Charusanti P."/>
            <person name="Shaw S."/>
            <person name="Blin K."/>
            <person name="Weber T."/>
        </authorList>
    </citation>
    <scope>NUCLEOTIDE SEQUENCE</scope>
    <source>
        <strain evidence="2">NBC_00248</strain>
    </source>
</reference>
<accession>A0ABZ1TFU9</accession>
<name>A0ABZ1TFU9_STRVG</name>
<dbReference type="EMBL" id="CP108090">
    <property type="protein sequence ID" value="WUQ14734.1"/>
    <property type="molecule type" value="Genomic_DNA"/>
</dbReference>
<keyword evidence="1" id="KW-0812">Transmembrane</keyword>
<keyword evidence="1" id="KW-1133">Transmembrane helix</keyword>
<protein>
    <recommendedName>
        <fullName evidence="4">YcxB-like protein domain-containing protein</fullName>
    </recommendedName>
</protein>
<dbReference type="RefSeq" id="WP_328963418.1">
    <property type="nucleotide sequence ID" value="NZ_CP108090.1"/>
</dbReference>
<organism evidence="2 3">
    <name type="scientific">Streptomyces virginiae</name>
    <name type="common">Streptomyces cinnamonensis</name>
    <dbReference type="NCBI Taxonomy" id="1961"/>
    <lineage>
        <taxon>Bacteria</taxon>
        <taxon>Bacillati</taxon>
        <taxon>Actinomycetota</taxon>
        <taxon>Actinomycetes</taxon>
        <taxon>Kitasatosporales</taxon>
        <taxon>Streptomycetaceae</taxon>
        <taxon>Streptomyces</taxon>
    </lineage>
</organism>
<keyword evidence="1" id="KW-0472">Membrane</keyword>
<proteinExistence type="predicted"/>
<evidence type="ECO:0008006" key="4">
    <source>
        <dbReference type="Google" id="ProtNLM"/>
    </source>
</evidence>
<feature type="transmembrane region" description="Helical" evidence="1">
    <location>
        <begin position="47"/>
        <end position="63"/>
    </location>
</feature>
<dbReference type="Proteomes" id="UP001432039">
    <property type="component" value="Chromosome"/>
</dbReference>
<evidence type="ECO:0000313" key="3">
    <source>
        <dbReference type="Proteomes" id="UP001432039"/>
    </source>
</evidence>
<evidence type="ECO:0000256" key="1">
    <source>
        <dbReference type="SAM" id="Phobius"/>
    </source>
</evidence>
<evidence type="ECO:0000313" key="2">
    <source>
        <dbReference type="EMBL" id="WUQ14734.1"/>
    </source>
</evidence>
<keyword evidence="3" id="KW-1185">Reference proteome</keyword>
<sequence>MHLDEDHEQRTQGTESAVFIYRPTFEDFHGAVRARARRTGAGRAETALLPLVTICLTVGFGVSRELLPVVVAVSAVLGLGAGLFGAARGRRGMARRLHGAMATYGQCRTEVDERGTATTGETMSYTADWKLFTHYAETSELFVLLGGTRASCLAVLPKRGAQEPADVDRLRGILDRNLRKV</sequence>
<feature type="transmembrane region" description="Helical" evidence="1">
    <location>
        <begin position="69"/>
        <end position="87"/>
    </location>
</feature>
<gene>
    <name evidence="2" type="ORF">OG517_26825</name>
</gene>